<evidence type="ECO:0000313" key="2">
    <source>
        <dbReference type="EMBL" id="KAG5853034.1"/>
    </source>
</evidence>
<feature type="compositionally biased region" description="Basic residues" evidence="1">
    <location>
        <begin position="76"/>
        <end position="96"/>
    </location>
</feature>
<feature type="compositionally biased region" description="Low complexity" evidence="1">
    <location>
        <begin position="1"/>
        <end position="10"/>
    </location>
</feature>
<feature type="compositionally biased region" description="Basic residues" evidence="1">
    <location>
        <begin position="177"/>
        <end position="194"/>
    </location>
</feature>
<organism evidence="2 3">
    <name type="scientific">Anguilla anguilla</name>
    <name type="common">European freshwater eel</name>
    <name type="synonym">Muraena anguilla</name>
    <dbReference type="NCBI Taxonomy" id="7936"/>
    <lineage>
        <taxon>Eukaryota</taxon>
        <taxon>Metazoa</taxon>
        <taxon>Chordata</taxon>
        <taxon>Craniata</taxon>
        <taxon>Vertebrata</taxon>
        <taxon>Euteleostomi</taxon>
        <taxon>Actinopterygii</taxon>
        <taxon>Neopterygii</taxon>
        <taxon>Teleostei</taxon>
        <taxon>Anguilliformes</taxon>
        <taxon>Anguillidae</taxon>
        <taxon>Anguilla</taxon>
    </lineage>
</organism>
<sequence length="320" mass="34352">GPAPHLHLALPPTPLPCPCCGPALRRGPAQKGAGPGDPHERRPQRSARCHSQRDPAAEGAGAARAGGQEGAGGERRGHHPVAPHRRGVQRVRRRLRAGRERVVRLREGRRPAGRGGAGRDSITPSNRCFSDSVSTEPATAHVTPENCITLQSGRGREEGDKHTCICRNAQVCTHTQAHPHTRPHTHTSTHTHTHTHTEGQEAGISPEQSWLEHVPDQQGEPVSFHVGAGRSRIRWRTVCFPLPARPPTAGPFCGAAGEKRLVRRPQRDAPLPSPESSEPGSANALTSARHLSPHTPTPPTPPAPSRPLSLTFKNMSSRSS</sequence>
<evidence type="ECO:0000313" key="3">
    <source>
        <dbReference type="Proteomes" id="UP001044222"/>
    </source>
</evidence>
<proteinExistence type="predicted"/>
<protein>
    <submittedName>
        <fullName evidence="2">Uncharacterized protein</fullName>
    </submittedName>
</protein>
<comment type="caution">
    <text evidence="2">The sequence shown here is derived from an EMBL/GenBank/DDBJ whole genome shotgun (WGS) entry which is preliminary data.</text>
</comment>
<gene>
    <name evidence="2" type="ORF">ANANG_G00068840</name>
</gene>
<feature type="compositionally biased region" description="Low complexity" evidence="1">
    <location>
        <begin position="57"/>
        <end position="66"/>
    </location>
</feature>
<accession>A0A9D3S2K1</accession>
<dbReference type="AlphaFoldDB" id="A0A9D3S2K1"/>
<feature type="non-terminal residue" evidence="2">
    <location>
        <position position="1"/>
    </location>
</feature>
<feature type="region of interest" description="Disordered" evidence="1">
    <location>
        <begin position="265"/>
        <end position="320"/>
    </location>
</feature>
<feature type="region of interest" description="Disordered" evidence="1">
    <location>
        <begin position="1"/>
        <end position="137"/>
    </location>
</feature>
<feature type="compositionally biased region" description="Pro residues" evidence="1">
    <location>
        <begin position="295"/>
        <end position="305"/>
    </location>
</feature>
<keyword evidence="3" id="KW-1185">Reference proteome</keyword>
<feature type="region of interest" description="Disordered" evidence="1">
    <location>
        <begin position="177"/>
        <end position="203"/>
    </location>
</feature>
<reference evidence="2" key="1">
    <citation type="submission" date="2021-01" db="EMBL/GenBank/DDBJ databases">
        <title>A chromosome-scale assembly of European eel, Anguilla anguilla.</title>
        <authorList>
            <person name="Henkel C."/>
            <person name="Jong-Raadsen S.A."/>
            <person name="Dufour S."/>
            <person name="Weltzien F.-A."/>
            <person name="Palstra A.P."/>
            <person name="Pelster B."/>
            <person name="Spaink H.P."/>
            <person name="Van Den Thillart G.E."/>
            <person name="Jansen H."/>
            <person name="Zahm M."/>
            <person name="Klopp C."/>
            <person name="Cedric C."/>
            <person name="Louis A."/>
            <person name="Berthelot C."/>
            <person name="Parey E."/>
            <person name="Roest Crollius H."/>
            <person name="Montfort J."/>
            <person name="Robinson-Rechavi M."/>
            <person name="Bucao C."/>
            <person name="Bouchez O."/>
            <person name="Gislard M."/>
            <person name="Lluch J."/>
            <person name="Milhes M."/>
            <person name="Lampietro C."/>
            <person name="Lopez Roques C."/>
            <person name="Donnadieu C."/>
            <person name="Braasch I."/>
            <person name="Desvignes T."/>
            <person name="Postlethwait J."/>
            <person name="Bobe J."/>
            <person name="Guiguen Y."/>
            <person name="Dirks R."/>
        </authorList>
    </citation>
    <scope>NUCLEOTIDE SEQUENCE</scope>
    <source>
        <strain evidence="2">Tag_6206</strain>
        <tissue evidence="2">Liver</tissue>
    </source>
</reference>
<dbReference type="Proteomes" id="UP001044222">
    <property type="component" value="Unassembled WGS sequence"/>
</dbReference>
<evidence type="ECO:0000256" key="1">
    <source>
        <dbReference type="SAM" id="MobiDB-lite"/>
    </source>
</evidence>
<feature type="compositionally biased region" description="Polar residues" evidence="1">
    <location>
        <begin position="122"/>
        <end position="137"/>
    </location>
</feature>
<dbReference type="EMBL" id="JAFIRN010000003">
    <property type="protein sequence ID" value="KAG5853034.1"/>
    <property type="molecule type" value="Genomic_DNA"/>
</dbReference>
<feature type="compositionally biased region" description="Basic and acidic residues" evidence="1">
    <location>
        <begin position="97"/>
        <end position="110"/>
    </location>
</feature>
<name>A0A9D3S2K1_ANGAN</name>